<gene>
    <name evidence="1" type="ORF">P775_24620</name>
</gene>
<evidence type="ECO:0008006" key="3">
    <source>
        <dbReference type="Google" id="ProtNLM"/>
    </source>
</evidence>
<comment type="caution">
    <text evidence="1">The sequence shown here is derived from an EMBL/GenBank/DDBJ whole genome shotgun (WGS) entry which is preliminary data.</text>
</comment>
<dbReference type="EMBL" id="AWWI01000169">
    <property type="protein sequence ID" value="PIL17230.1"/>
    <property type="molecule type" value="Genomic_DNA"/>
</dbReference>
<name>A0A2G8R6Q2_9RHOB</name>
<protein>
    <recommendedName>
        <fullName evidence="3">Tc1-like transposase DDE domain-containing protein</fullName>
    </recommendedName>
</protein>
<reference evidence="1 2" key="1">
    <citation type="submission" date="2013-09" db="EMBL/GenBank/DDBJ databases">
        <title>Genome sequencing of Phaeobacter antarcticus sp. nov. SM1211.</title>
        <authorList>
            <person name="Zhang X.-Y."/>
            <person name="Liu C."/>
            <person name="Chen X.-L."/>
            <person name="Xie B.-B."/>
            <person name="Qin Q.-L."/>
            <person name="Rong J.-C."/>
            <person name="Zhang Y.-Z."/>
        </authorList>
    </citation>
    <scope>NUCLEOTIDE SEQUENCE [LARGE SCALE GENOMIC DNA]</scope>
    <source>
        <strain evidence="1 2">SM1211</strain>
    </source>
</reference>
<accession>A0A2G8R6Q2</accession>
<evidence type="ECO:0000313" key="2">
    <source>
        <dbReference type="Proteomes" id="UP000231259"/>
    </source>
</evidence>
<organism evidence="1 2">
    <name type="scientific">Puniceibacterium antarcticum</name>
    <dbReference type="NCBI Taxonomy" id="1206336"/>
    <lineage>
        <taxon>Bacteria</taxon>
        <taxon>Pseudomonadati</taxon>
        <taxon>Pseudomonadota</taxon>
        <taxon>Alphaproteobacteria</taxon>
        <taxon>Rhodobacterales</taxon>
        <taxon>Paracoccaceae</taxon>
        <taxon>Puniceibacterium</taxon>
    </lineage>
</organism>
<dbReference type="AlphaFoldDB" id="A0A2G8R6Q2"/>
<sequence length="99" mass="11465">MACRCTFRRSTGHWSAPVCHIKKGLIAQERARSDVRLARHDRTLRRQRFMRERAQRLVFIDETSVTSNMTRLCGRCAVGERLFGVAPFGLWRTKQSSQG</sequence>
<proteinExistence type="predicted"/>
<dbReference type="Proteomes" id="UP000231259">
    <property type="component" value="Unassembled WGS sequence"/>
</dbReference>
<keyword evidence="2" id="KW-1185">Reference proteome</keyword>
<evidence type="ECO:0000313" key="1">
    <source>
        <dbReference type="EMBL" id="PIL17230.1"/>
    </source>
</evidence>